<dbReference type="PROSITE" id="PS51164">
    <property type="entry name" value="CBM1_2"/>
    <property type="match status" value="1"/>
</dbReference>
<dbReference type="InterPro" id="IPR035971">
    <property type="entry name" value="CBD_sf"/>
</dbReference>
<reference evidence="17" key="1">
    <citation type="journal article" date="2023" name="Mol. Phylogenet. Evol.">
        <title>Genome-scale phylogeny and comparative genomics of the fungal order Sordariales.</title>
        <authorList>
            <person name="Hensen N."/>
            <person name="Bonometti L."/>
            <person name="Westerberg I."/>
            <person name="Brannstrom I.O."/>
            <person name="Guillou S."/>
            <person name="Cros-Aarteil S."/>
            <person name="Calhoun S."/>
            <person name="Haridas S."/>
            <person name="Kuo A."/>
            <person name="Mondo S."/>
            <person name="Pangilinan J."/>
            <person name="Riley R."/>
            <person name="LaButti K."/>
            <person name="Andreopoulos B."/>
            <person name="Lipzen A."/>
            <person name="Chen C."/>
            <person name="Yan M."/>
            <person name="Daum C."/>
            <person name="Ng V."/>
            <person name="Clum A."/>
            <person name="Steindorff A."/>
            <person name="Ohm R.A."/>
            <person name="Martin F."/>
            <person name="Silar P."/>
            <person name="Natvig D.O."/>
            <person name="Lalanne C."/>
            <person name="Gautier V."/>
            <person name="Ament-Velasquez S.L."/>
            <person name="Kruys A."/>
            <person name="Hutchinson M.I."/>
            <person name="Powell A.J."/>
            <person name="Barry K."/>
            <person name="Miller A.N."/>
            <person name="Grigoriev I.V."/>
            <person name="Debuchy R."/>
            <person name="Gladieux P."/>
            <person name="Hiltunen Thoren M."/>
            <person name="Johannesson H."/>
        </authorList>
    </citation>
    <scope>NUCLEOTIDE SEQUENCE</scope>
    <source>
        <strain evidence="17">CBS 315.58</strain>
    </source>
</reference>
<dbReference type="SUPFAM" id="SSF51445">
    <property type="entry name" value="(Trans)glycosidases"/>
    <property type="match status" value="1"/>
</dbReference>
<dbReference type="Pfam" id="PF00704">
    <property type="entry name" value="Glyco_hydro_18"/>
    <property type="match status" value="1"/>
</dbReference>
<dbReference type="CDD" id="cd02877">
    <property type="entry name" value="GH18_hevamine_XipI_class_III"/>
    <property type="match status" value="1"/>
</dbReference>
<keyword evidence="11" id="KW-0624">Polysaccharide degradation</keyword>
<evidence type="ECO:0000256" key="14">
    <source>
        <dbReference type="SAM" id="SignalP"/>
    </source>
</evidence>
<keyword evidence="18" id="KW-1185">Reference proteome</keyword>
<evidence type="ECO:0000256" key="10">
    <source>
        <dbReference type="ARBA" id="ARBA00023295"/>
    </source>
</evidence>
<comment type="similarity">
    <text evidence="12">Belongs to the glycosyl hydrolase 18 family. Chitinase class III subfamily.</text>
</comment>
<dbReference type="InterPro" id="IPR001223">
    <property type="entry name" value="Glyco_hydro18_cat"/>
</dbReference>
<evidence type="ECO:0000256" key="7">
    <source>
        <dbReference type="ARBA" id="ARBA00022801"/>
    </source>
</evidence>
<keyword evidence="10 13" id="KW-0326">Glycosidase</keyword>
<evidence type="ECO:0000259" key="15">
    <source>
        <dbReference type="PROSITE" id="PS51164"/>
    </source>
</evidence>
<dbReference type="GO" id="GO:0000272">
    <property type="term" value="P:polysaccharide catabolic process"/>
    <property type="evidence" value="ECO:0007669"/>
    <property type="project" value="UniProtKB-KW"/>
</dbReference>
<evidence type="ECO:0000313" key="17">
    <source>
        <dbReference type="EMBL" id="KAK4196577.1"/>
    </source>
</evidence>
<evidence type="ECO:0000313" key="18">
    <source>
        <dbReference type="Proteomes" id="UP001303160"/>
    </source>
</evidence>
<gene>
    <name evidence="17" type="ORF">QBC40DRAFT_257869</name>
</gene>
<evidence type="ECO:0000259" key="16">
    <source>
        <dbReference type="PROSITE" id="PS51910"/>
    </source>
</evidence>
<sequence length="436" mass="46649">MNRIQKLTALCGLILSLSNRALAGFDSSASNNIAVYWGQNSINRASGGQQRLSFYCADSPINIIPMAFLYEIKNPATTINFANAGDNCTAISGSQILSCPQIEEDIQTCQSAHNKSLLLSIGGATYTEGGFTSPAEAISFAGTVWSMFGPKNSSSSVERPFGEAVIDGFDIDLEAGSQHMIDFVGELRRLMDADTTKKYYLSGAPQCFFPDAAMGDLMDEVPFDFVNVQFYNNDCGVINWRSGGATQDKFNFDIWDKWAKGQSKNKDVRVLLGIPGSAMAGGGYVSGDALRGVIEYSKQFGSFGGVMMWDMSQVYGNAGFLDSISAALGSASQPSGQPISQSLSQSTGQSTSWLSNQPSFVTVTTVVTVNVTNTVFPSELALLATTSTENAIITSALTETLVPQWGRCGGSSYSGATSCVPPYQCVYVGDWWSDCR</sequence>
<keyword evidence="8" id="KW-0146">Chitin degradation</keyword>
<dbReference type="PANTHER" id="PTHR45708:SF49">
    <property type="entry name" value="ENDOCHITINASE"/>
    <property type="match status" value="1"/>
</dbReference>
<evidence type="ECO:0000256" key="9">
    <source>
        <dbReference type="ARBA" id="ARBA00023277"/>
    </source>
</evidence>
<dbReference type="InterPro" id="IPR017853">
    <property type="entry name" value="GH"/>
</dbReference>
<keyword evidence="7 13" id="KW-0378">Hydrolase</keyword>
<keyword evidence="9" id="KW-0119">Carbohydrate metabolism</keyword>
<evidence type="ECO:0000256" key="2">
    <source>
        <dbReference type="ARBA" id="ARBA00004613"/>
    </source>
</evidence>
<dbReference type="SUPFAM" id="SSF57180">
    <property type="entry name" value="Cellulose-binding domain"/>
    <property type="match status" value="1"/>
</dbReference>
<evidence type="ECO:0000256" key="11">
    <source>
        <dbReference type="ARBA" id="ARBA00023326"/>
    </source>
</evidence>
<dbReference type="EMBL" id="MU863981">
    <property type="protein sequence ID" value="KAK4196577.1"/>
    <property type="molecule type" value="Genomic_DNA"/>
</dbReference>
<keyword evidence="4" id="KW-0964">Secreted</keyword>
<feature type="signal peptide" evidence="14">
    <location>
        <begin position="1"/>
        <end position="23"/>
    </location>
</feature>
<dbReference type="GO" id="GO:0005576">
    <property type="term" value="C:extracellular region"/>
    <property type="evidence" value="ECO:0007669"/>
    <property type="project" value="UniProtKB-SubCell"/>
</dbReference>
<dbReference type="InterPro" id="IPR000254">
    <property type="entry name" value="CBD"/>
</dbReference>
<protein>
    <recommendedName>
        <fullName evidence="3">chitinase</fullName>
        <ecNumber evidence="3">3.2.1.14</ecNumber>
    </recommendedName>
</protein>
<accession>A0AAN6XDH6</accession>
<feature type="chain" id="PRO_5042887171" description="chitinase" evidence="14">
    <location>
        <begin position="24"/>
        <end position="436"/>
    </location>
</feature>
<dbReference type="AlphaFoldDB" id="A0AAN6XDH6"/>
<dbReference type="Pfam" id="PF00734">
    <property type="entry name" value="CBM_1"/>
    <property type="match status" value="1"/>
</dbReference>
<dbReference type="GO" id="GO:0030248">
    <property type="term" value="F:cellulose binding"/>
    <property type="evidence" value="ECO:0007669"/>
    <property type="project" value="InterPro"/>
</dbReference>
<dbReference type="SMART" id="SM00236">
    <property type="entry name" value="fCBD"/>
    <property type="match status" value="1"/>
</dbReference>
<evidence type="ECO:0000256" key="1">
    <source>
        <dbReference type="ARBA" id="ARBA00000822"/>
    </source>
</evidence>
<reference evidence="17" key="2">
    <citation type="submission" date="2023-05" db="EMBL/GenBank/DDBJ databases">
        <authorList>
            <consortium name="Lawrence Berkeley National Laboratory"/>
            <person name="Steindorff A."/>
            <person name="Hensen N."/>
            <person name="Bonometti L."/>
            <person name="Westerberg I."/>
            <person name="Brannstrom I.O."/>
            <person name="Guillou S."/>
            <person name="Cros-Aarteil S."/>
            <person name="Calhoun S."/>
            <person name="Haridas S."/>
            <person name="Kuo A."/>
            <person name="Mondo S."/>
            <person name="Pangilinan J."/>
            <person name="Riley R."/>
            <person name="Labutti K."/>
            <person name="Andreopoulos B."/>
            <person name="Lipzen A."/>
            <person name="Chen C."/>
            <person name="Yanf M."/>
            <person name="Daum C."/>
            <person name="Ng V."/>
            <person name="Clum A."/>
            <person name="Ohm R."/>
            <person name="Martin F."/>
            <person name="Silar P."/>
            <person name="Natvig D."/>
            <person name="Lalanne C."/>
            <person name="Gautier V."/>
            <person name="Ament-Velasquez S.L."/>
            <person name="Kruys A."/>
            <person name="Hutchinson M.I."/>
            <person name="Powell A.J."/>
            <person name="Barry K."/>
            <person name="Miller A.N."/>
            <person name="Grigoriev I.V."/>
            <person name="Debuchy R."/>
            <person name="Gladieux P."/>
            <person name="Thoren M.H."/>
            <person name="Johannesson H."/>
        </authorList>
    </citation>
    <scope>NUCLEOTIDE SEQUENCE</scope>
    <source>
        <strain evidence="17">CBS 315.58</strain>
    </source>
</reference>
<dbReference type="InterPro" id="IPR045321">
    <property type="entry name" value="Cts1-like"/>
</dbReference>
<evidence type="ECO:0000256" key="5">
    <source>
        <dbReference type="ARBA" id="ARBA00022669"/>
    </source>
</evidence>
<evidence type="ECO:0000256" key="12">
    <source>
        <dbReference type="ARBA" id="ARBA00025727"/>
    </source>
</evidence>
<keyword evidence="5" id="KW-0147">Chitin-binding</keyword>
<comment type="caution">
    <text evidence="17">The sequence shown here is derived from an EMBL/GenBank/DDBJ whole genome shotgun (WGS) entry which is preliminary data.</text>
</comment>
<comment type="catalytic activity">
    <reaction evidence="1">
        <text>Random endo-hydrolysis of N-acetyl-beta-D-glucosaminide (1-&gt;4)-beta-linkages in chitin and chitodextrins.</text>
        <dbReference type="EC" id="3.2.1.14"/>
    </reaction>
</comment>
<feature type="domain" description="CBM1" evidence="15">
    <location>
        <begin position="400"/>
        <end position="436"/>
    </location>
</feature>
<dbReference type="GO" id="GO:0006032">
    <property type="term" value="P:chitin catabolic process"/>
    <property type="evidence" value="ECO:0007669"/>
    <property type="project" value="UniProtKB-KW"/>
</dbReference>
<dbReference type="InterPro" id="IPR001579">
    <property type="entry name" value="Glyco_hydro_18_chit_AS"/>
</dbReference>
<evidence type="ECO:0000256" key="6">
    <source>
        <dbReference type="ARBA" id="ARBA00022729"/>
    </source>
</evidence>
<dbReference type="GO" id="GO:0008061">
    <property type="term" value="F:chitin binding"/>
    <property type="evidence" value="ECO:0007669"/>
    <property type="project" value="UniProtKB-KW"/>
</dbReference>
<evidence type="ECO:0000256" key="3">
    <source>
        <dbReference type="ARBA" id="ARBA00012729"/>
    </source>
</evidence>
<keyword evidence="6 14" id="KW-0732">Signal</keyword>
<dbReference type="Proteomes" id="UP001303160">
    <property type="component" value="Unassembled WGS sequence"/>
</dbReference>
<evidence type="ECO:0000256" key="13">
    <source>
        <dbReference type="RuleBase" id="RU000489"/>
    </source>
</evidence>
<dbReference type="PROSITE" id="PS01095">
    <property type="entry name" value="GH18_1"/>
    <property type="match status" value="1"/>
</dbReference>
<comment type="subcellular location">
    <subcellularLocation>
        <location evidence="2">Secreted</location>
    </subcellularLocation>
</comment>
<dbReference type="Gene3D" id="3.20.20.80">
    <property type="entry name" value="Glycosidases"/>
    <property type="match status" value="1"/>
</dbReference>
<feature type="domain" description="GH18" evidence="16">
    <location>
        <begin position="31"/>
        <end position="331"/>
    </location>
</feature>
<proteinExistence type="inferred from homology"/>
<organism evidence="17 18">
    <name type="scientific">Triangularia verruculosa</name>
    <dbReference type="NCBI Taxonomy" id="2587418"/>
    <lineage>
        <taxon>Eukaryota</taxon>
        <taxon>Fungi</taxon>
        <taxon>Dikarya</taxon>
        <taxon>Ascomycota</taxon>
        <taxon>Pezizomycotina</taxon>
        <taxon>Sordariomycetes</taxon>
        <taxon>Sordariomycetidae</taxon>
        <taxon>Sordariales</taxon>
        <taxon>Podosporaceae</taxon>
        <taxon>Triangularia</taxon>
    </lineage>
</organism>
<evidence type="ECO:0000256" key="4">
    <source>
        <dbReference type="ARBA" id="ARBA00022525"/>
    </source>
</evidence>
<dbReference type="PROSITE" id="PS51910">
    <property type="entry name" value="GH18_2"/>
    <property type="match status" value="1"/>
</dbReference>
<dbReference type="GO" id="GO:0008843">
    <property type="term" value="F:endochitinase activity"/>
    <property type="evidence" value="ECO:0007669"/>
    <property type="project" value="UniProtKB-EC"/>
</dbReference>
<dbReference type="EC" id="3.2.1.14" evidence="3"/>
<dbReference type="PANTHER" id="PTHR45708">
    <property type="entry name" value="ENDOCHITINASE"/>
    <property type="match status" value="1"/>
</dbReference>
<evidence type="ECO:0000256" key="8">
    <source>
        <dbReference type="ARBA" id="ARBA00023024"/>
    </source>
</evidence>
<dbReference type="InterPro" id="IPR050542">
    <property type="entry name" value="Glycosyl_Hydrlase18_Chitinase"/>
</dbReference>
<name>A0AAN6XDH6_9PEZI</name>